<feature type="domain" description="Fe2OG dioxygenase" evidence="6">
    <location>
        <begin position="67"/>
        <end position="180"/>
    </location>
</feature>
<dbReference type="EMBL" id="MH512890">
    <property type="protein sequence ID" value="AXF41186.1"/>
    <property type="molecule type" value="Genomic_DNA"/>
</dbReference>
<dbReference type="Proteomes" id="UP000257501">
    <property type="component" value="Segment"/>
</dbReference>
<dbReference type="Pfam" id="PF13640">
    <property type="entry name" value="2OG-FeII_Oxy_3"/>
    <property type="match status" value="1"/>
</dbReference>
<dbReference type="SMART" id="SM00702">
    <property type="entry name" value="P4Hc"/>
    <property type="match status" value="1"/>
</dbReference>
<evidence type="ECO:0000256" key="1">
    <source>
        <dbReference type="ARBA" id="ARBA00001961"/>
    </source>
</evidence>
<dbReference type="InterPro" id="IPR044862">
    <property type="entry name" value="Pro_4_hyd_alph_FE2OG_OXY"/>
</dbReference>
<keyword evidence="4" id="KW-0560">Oxidoreductase</keyword>
<comment type="cofactor">
    <cofactor evidence="1">
        <name>L-ascorbate</name>
        <dbReference type="ChEBI" id="CHEBI:38290"/>
    </cofactor>
</comment>
<evidence type="ECO:0000313" key="7">
    <source>
        <dbReference type="EMBL" id="AXF41186.1"/>
    </source>
</evidence>
<dbReference type="RefSeq" id="YP_009806307.1">
    <property type="nucleotide sequence ID" value="NC_048015.1"/>
</dbReference>
<keyword evidence="5" id="KW-0408">Iron</keyword>
<dbReference type="GO" id="GO:0016705">
    <property type="term" value="F:oxidoreductase activity, acting on paired donors, with incorporation or reduction of molecular oxygen"/>
    <property type="evidence" value="ECO:0007669"/>
    <property type="project" value="InterPro"/>
</dbReference>
<dbReference type="GeneID" id="54997165"/>
<evidence type="ECO:0000259" key="6">
    <source>
        <dbReference type="PROSITE" id="PS51471"/>
    </source>
</evidence>
<dbReference type="Gene3D" id="2.60.120.620">
    <property type="entry name" value="q2cbj1_9rhob like domain"/>
    <property type="match status" value="1"/>
</dbReference>
<evidence type="ECO:0000256" key="3">
    <source>
        <dbReference type="ARBA" id="ARBA00022964"/>
    </source>
</evidence>
<dbReference type="PROSITE" id="PS51471">
    <property type="entry name" value="FE2OG_OXY"/>
    <property type="match status" value="1"/>
</dbReference>
<dbReference type="GO" id="GO:0051213">
    <property type="term" value="F:dioxygenase activity"/>
    <property type="evidence" value="ECO:0007669"/>
    <property type="project" value="UniProtKB-KW"/>
</dbReference>
<sequence length="188" mass="21945">MLNEVYLTDNFLSDDICNWFMSFHQTMFPLYGSEFENRRIINLTELTHVLYNNNLPYDVTDYLKIVQANLTTEVRKYDPKAFPNYIHCTEWTAPIYQPIHTDFDEHVWTSILYLNDNFTGGNTIIEGEKIPPKKGGNTIIEGEKIPPKKGSVITFKGELKHGVEEVTEGNRYTISVWYKNHIGVNKYR</sequence>
<keyword evidence="8" id="KW-1185">Reference proteome</keyword>
<dbReference type="GO" id="GO:0005506">
    <property type="term" value="F:iron ion binding"/>
    <property type="evidence" value="ECO:0007669"/>
    <property type="project" value="InterPro"/>
</dbReference>
<dbReference type="KEGG" id="vg:54997165"/>
<evidence type="ECO:0000256" key="2">
    <source>
        <dbReference type="ARBA" id="ARBA00022723"/>
    </source>
</evidence>
<evidence type="ECO:0000256" key="4">
    <source>
        <dbReference type="ARBA" id="ARBA00023002"/>
    </source>
</evidence>
<evidence type="ECO:0000313" key="8">
    <source>
        <dbReference type="Proteomes" id="UP000257501"/>
    </source>
</evidence>
<proteinExistence type="predicted"/>
<name>A0A345AWA3_9CAUD</name>
<keyword evidence="3" id="KW-0223">Dioxygenase</keyword>
<dbReference type="InterPro" id="IPR005123">
    <property type="entry name" value="Oxoglu/Fe-dep_dioxygenase_dom"/>
</dbReference>
<gene>
    <name evidence="7" type="primary">ORF_50</name>
    <name evidence="7" type="ORF">S-TIM4_ORF_50</name>
</gene>
<reference evidence="7 8" key="1">
    <citation type="journal article" date="2011" name="Nature">
        <title>Genomic island variability facilitates Prochlorococcus-virus coexistence.</title>
        <authorList>
            <person name="Avrani S."/>
            <person name="Wurtzel O."/>
            <person name="Sharon I."/>
            <person name="Sorek R."/>
            <person name="Lindell D."/>
        </authorList>
    </citation>
    <scope>NUCLEOTIDE SEQUENCE [LARGE SCALE GENOMIC DNA]</scope>
</reference>
<organism evidence="7 8">
    <name type="scientific">Cyanophage S-TIM4</name>
    <dbReference type="NCBI Taxonomy" id="1048189"/>
    <lineage>
        <taxon>Viruses</taxon>
        <taxon>Duplodnaviria</taxon>
        <taxon>Heunggongvirae</taxon>
        <taxon>Uroviricota</taxon>
        <taxon>Caudoviricetes</taxon>
        <taxon>Pantevenvirales</taxon>
        <taxon>Kyanoviridae</taxon>
        <taxon>Thaumasvirus</taxon>
        <taxon>Thaumasvirus stim4</taxon>
    </lineage>
</organism>
<protein>
    <submittedName>
        <fullName evidence="7">Leprecan-like 1 isoform 2</fullName>
    </submittedName>
</protein>
<keyword evidence="2" id="KW-0479">Metal-binding</keyword>
<evidence type="ECO:0000256" key="5">
    <source>
        <dbReference type="ARBA" id="ARBA00023004"/>
    </source>
</evidence>
<accession>A0A345AWA3</accession>
<dbReference type="InterPro" id="IPR006620">
    <property type="entry name" value="Pro_4_hyd_alph"/>
</dbReference>
<dbReference type="GO" id="GO:0031418">
    <property type="term" value="F:L-ascorbic acid binding"/>
    <property type="evidence" value="ECO:0007669"/>
    <property type="project" value="InterPro"/>
</dbReference>